<dbReference type="Pfam" id="PF03401">
    <property type="entry name" value="TctC"/>
    <property type="match status" value="1"/>
</dbReference>
<dbReference type="PANTHER" id="PTHR42928">
    <property type="entry name" value="TRICARBOXYLATE-BINDING PROTEIN"/>
    <property type="match status" value="1"/>
</dbReference>
<organism evidence="2 3">
    <name type="scientific">Methylomusa anaerophila</name>
    <dbReference type="NCBI Taxonomy" id="1930071"/>
    <lineage>
        <taxon>Bacteria</taxon>
        <taxon>Bacillati</taxon>
        <taxon>Bacillota</taxon>
        <taxon>Negativicutes</taxon>
        <taxon>Selenomonadales</taxon>
        <taxon>Sporomusaceae</taxon>
        <taxon>Methylomusa</taxon>
    </lineage>
</organism>
<name>A0A348AJH0_9FIRM</name>
<keyword evidence="3" id="KW-1185">Reference proteome</keyword>
<sequence length="325" mass="34459">MEDKAINVPEEYPGKPITVIVPVTAGGSPDLAVRIMAKAAAKYLGQPLFVTNVPGGGATTGWNELAGSKPDGYTLGAIATGIILQTLYGPVKYHYPTALAPLAHIGSLPVVAAVLADQPWQNIDDLVKFAQEHPGALKFGHMGLGSPVHAVGEMFAKQAGIDIVQVPFDGGVEVVTSLAEGHTQLAFIDYSQVKDYVKNSKVRVLALAAEQRLTVPLFKDVPTFKEQGLDIVMDLWLGVGAPKGLPEVVKDKLAAGLEAIIHDADVVKNMADWGIMLEYLGPQEFTAKWLADNARLAKAVKETGIAERIVMQKNAAAGILVGGDR</sequence>
<keyword evidence="2" id="KW-0675">Receptor</keyword>
<gene>
    <name evidence="2" type="ORF">MAMMFC1_01889</name>
</gene>
<comment type="similarity">
    <text evidence="1">Belongs to the UPF0065 (bug) family.</text>
</comment>
<dbReference type="InterPro" id="IPR042100">
    <property type="entry name" value="Bug_dom1"/>
</dbReference>
<dbReference type="RefSeq" id="WP_126308267.1">
    <property type="nucleotide sequence ID" value="NZ_AP018449.1"/>
</dbReference>
<dbReference type="Proteomes" id="UP000276437">
    <property type="component" value="Chromosome"/>
</dbReference>
<dbReference type="CDD" id="cd07012">
    <property type="entry name" value="PBP2_Bug_TTT"/>
    <property type="match status" value="1"/>
</dbReference>
<dbReference type="Gene3D" id="3.40.190.10">
    <property type="entry name" value="Periplasmic binding protein-like II"/>
    <property type="match status" value="1"/>
</dbReference>
<dbReference type="AlphaFoldDB" id="A0A348AJH0"/>
<dbReference type="OrthoDB" id="8880247at2"/>
<protein>
    <submittedName>
        <fullName evidence="2">Tripartite tricarboxylate transporter family receptor</fullName>
    </submittedName>
</protein>
<evidence type="ECO:0000313" key="3">
    <source>
        <dbReference type="Proteomes" id="UP000276437"/>
    </source>
</evidence>
<dbReference type="PANTHER" id="PTHR42928:SF5">
    <property type="entry name" value="BLR1237 PROTEIN"/>
    <property type="match status" value="1"/>
</dbReference>
<proteinExistence type="inferred from homology"/>
<dbReference type="SUPFAM" id="SSF53850">
    <property type="entry name" value="Periplasmic binding protein-like II"/>
    <property type="match status" value="1"/>
</dbReference>
<dbReference type="EMBL" id="AP018449">
    <property type="protein sequence ID" value="BBB91218.1"/>
    <property type="molecule type" value="Genomic_DNA"/>
</dbReference>
<dbReference type="Gene3D" id="3.40.190.150">
    <property type="entry name" value="Bordetella uptake gene, domain 1"/>
    <property type="match status" value="1"/>
</dbReference>
<dbReference type="InterPro" id="IPR005064">
    <property type="entry name" value="BUG"/>
</dbReference>
<evidence type="ECO:0000313" key="2">
    <source>
        <dbReference type="EMBL" id="BBB91218.1"/>
    </source>
</evidence>
<dbReference type="KEGG" id="mana:MAMMFC1_01889"/>
<reference evidence="2 3" key="1">
    <citation type="journal article" date="2018" name="Int. J. Syst. Evol. Microbiol.">
        <title>Methylomusa anaerophila gen. nov., sp. nov., an anaerobic methanol-utilizing bacterium isolated from a microbial fuel cell.</title>
        <authorList>
            <person name="Amano N."/>
            <person name="Yamamuro A."/>
            <person name="Miyahara M."/>
            <person name="Kouzuma A."/>
            <person name="Abe T."/>
            <person name="Watanabe K."/>
        </authorList>
    </citation>
    <scope>NUCLEOTIDE SEQUENCE [LARGE SCALE GENOMIC DNA]</scope>
    <source>
        <strain evidence="2 3">MMFC1</strain>
    </source>
</reference>
<dbReference type="PIRSF" id="PIRSF017082">
    <property type="entry name" value="YflP"/>
    <property type="match status" value="1"/>
</dbReference>
<evidence type="ECO:0000256" key="1">
    <source>
        <dbReference type="ARBA" id="ARBA00006987"/>
    </source>
</evidence>
<accession>A0A348AJH0</accession>